<protein>
    <recommendedName>
        <fullName evidence="1">VOC domain-containing protein</fullName>
    </recommendedName>
</protein>
<dbReference type="SUPFAM" id="SSF54593">
    <property type="entry name" value="Glyoxalase/Bleomycin resistance protein/Dihydroxybiphenyl dioxygenase"/>
    <property type="match status" value="2"/>
</dbReference>
<evidence type="ECO:0000259" key="1">
    <source>
        <dbReference type="PROSITE" id="PS51819"/>
    </source>
</evidence>
<dbReference type="InterPro" id="IPR037523">
    <property type="entry name" value="VOC_core"/>
</dbReference>
<dbReference type="PROSITE" id="PS51819">
    <property type="entry name" value="VOC"/>
    <property type="match status" value="2"/>
</dbReference>
<comment type="caution">
    <text evidence="2">The sequence shown here is derived from an EMBL/GenBank/DDBJ whole genome shotgun (WGS) entry which is preliminary data.</text>
</comment>
<dbReference type="Gene3D" id="3.10.180.10">
    <property type="entry name" value="2,3-Dihydroxybiphenyl 1,2-Dioxygenase, domain 1"/>
    <property type="match status" value="2"/>
</dbReference>
<dbReference type="InterPro" id="IPR052164">
    <property type="entry name" value="Anthracycline_SecMetBiosynth"/>
</dbReference>
<evidence type="ECO:0000313" key="3">
    <source>
        <dbReference type="Proteomes" id="UP000554342"/>
    </source>
</evidence>
<dbReference type="EMBL" id="JACIJI010000003">
    <property type="protein sequence ID" value="MBB5719082.1"/>
    <property type="molecule type" value="Genomic_DNA"/>
</dbReference>
<accession>A0A840Z021</accession>
<evidence type="ECO:0000313" key="2">
    <source>
        <dbReference type="EMBL" id="MBB5719082.1"/>
    </source>
</evidence>
<organism evidence="2 3">
    <name type="scientific">Stakelama sediminis</name>
    <dbReference type="NCBI Taxonomy" id="463200"/>
    <lineage>
        <taxon>Bacteria</taxon>
        <taxon>Pseudomonadati</taxon>
        <taxon>Pseudomonadota</taxon>
        <taxon>Alphaproteobacteria</taxon>
        <taxon>Sphingomonadales</taxon>
        <taxon>Sphingomonadaceae</taxon>
        <taxon>Stakelama</taxon>
    </lineage>
</organism>
<dbReference type="Pfam" id="PF00903">
    <property type="entry name" value="Glyoxalase"/>
    <property type="match status" value="2"/>
</dbReference>
<dbReference type="CDD" id="cd07247">
    <property type="entry name" value="SgaA_N_like"/>
    <property type="match status" value="2"/>
</dbReference>
<sequence length="267" mass="28826">MGNPQGSFIWYELLTSDLAAARSFYQDVMGWNIAERGSDLSDMDYRMIDAPDATVGGAMEITAEMREGGARPTWLGYICVEDVDAVLAAIVADGGTVWMPANSIPNVGRIALVTDPQGAPFYIMKPIPPADSPPDATSTAFDPEKTGHVAWNELTAADHQAVLPFYTRHFGWQPCGAMSMGEMGNYQFIKHADVRIGAMMDRPKNGPPPHWSYYWRVDDIDAATKRATAGGATILHGPAEVPGGDYITLATDPQGAIFAMVGKQLEA</sequence>
<gene>
    <name evidence="2" type="ORF">FHR23_002020</name>
</gene>
<name>A0A840Z021_9SPHN</name>
<dbReference type="Proteomes" id="UP000554342">
    <property type="component" value="Unassembled WGS sequence"/>
</dbReference>
<dbReference type="AlphaFoldDB" id="A0A840Z021"/>
<feature type="domain" description="VOC" evidence="1">
    <location>
        <begin position="145"/>
        <end position="263"/>
    </location>
</feature>
<dbReference type="RefSeq" id="WP_184003482.1">
    <property type="nucleotide sequence ID" value="NZ_BAABIF010000002.1"/>
</dbReference>
<feature type="domain" description="VOC" evidence="1">
    <location>
        <begin position="7"/>
        <end position="126"/>
    </location>
</feature>
<proteinExistence type="predicted"/>
<dbReference type="InterPro" id="IPR004360">
    <property type="entry name" value="Glyas_Fos-R_dOase_dom"/>
</dbReference>
<keyword evidence="3" id="KW-1185">Reference proteome</keyword>
<dbReference type="PANTHER" id="PTHR33993:SF14">
    <property type="entry name" value="GB|AAF24581.1"/>
    <property type="match status" value="1"/>
</dbReference>
<reference evidence="2 3" key="1">
    <citation type="submission" date="2020-08" db="EMBL/GenBank/DDBJ databases">
        <title>Genomic Encyclopedia of Type Strains, Phase IV (KMG-IV): sequencing the most valuable type-strain genomes for metagenomic binning, comparative biology and taxonomic classification.</title>
        <authorList>
            <person name="Goeker M."/>
        </authorList>
    </citation>
    <scope>NUCLEOTIDE SEQUENCE [LARGE SCALE GENOMIC DNA]</scope>
    <source>
        <strain evidence="2 3">DSM 27203</strain>
    </source>
</reference>
<dbReference type="PANTHER" id="PTHR33993">
    <property type="entry name" value="GLYOXALASE-RELATED"/>
    <property type="match status" value="1"/>
</dbReference>
<dbReference type="InterPro" id="IPR029068">
    <property type="entry name" value="Glyas_Bleomycin-R_OHBP_Dase"/>
</dbReference>